<organism evidence="2 3">
    <name type="scientific">Candidatus Woesebacteria bacterium RIFOXYA1_FULL_43_9</name>
    <dbReference type="NCBI Taxonomy" id="1802534"/>
    <lineage>
        <taxon>Bacteria</taxon>
        <taxon>Candidatus Woeseibacteriota</taxon>
    </lineage>
</organism>
<reference evidence="2 3" key="1">
    <citation type="journal article" date="2016" name="Nat. Commun.">
        <title>Thousands of microbial genomes shed light on interconnected biogeochemical processes in an aquifer system.</title>
        <authorList>
            <person name="Anantharaman K."/>
            <person name="Brown C.T."/>
            <person name="Hug L.A."/>
            <person name="Sharon I."/>
            <person name="Castelle C.J."/>
            <person name="Probst A.J."/>
            <person name="Thomas B.C."/>
            <person name="Singh A."/>
            <person name="Wilkins M.J."/>
            <person name="Karaoz U."/>
            <person name="Brodie E.L."/>
            <person name="Williams K.H."/>
            <person name="Hubbard S.S."/>
            <person name="Banfield J.F."/>
        </authorList>
    </citation>
    <scope>NUCLEOTIDE SEQUENCE [LARGE SCALE GENOMIC DNA]</scope>
</reference>
<dbReference type="InterPro" id="IPR045085">
    <property type="entry name" value="HLD_clamp_pol_III_gamma_tau"/>
</dbReference>
<dbReference type="EMBL" id="MGHU01000037">
    <property type="protein sequence ID" value="OGM76981.1"/>
    <property type="molecule type" value="Genomic_DNA"/>
</dbReference>
<dbReference type="AlphaFoldDB" id="A0A1F8CL52"/>
<feature type="domain" description="DNA polymerase III subunit gamma/tau helical lid" evidence="1">
    <location>
        <begin position="72"/>
        <end position="112"/>
    </location>
</feature>
<dbReference type="GO" id="GO:0006261">
    <property type="term" value="P:DNA-templated DNA replication"/>
    <property type="evidence" value="ECO:0007669"/>
    <property type="project" value="TreeGrafter"/>
</dbReference>
<dbReference type="Gene3D" id="1.10.8.60">
    <property type="match status" value="1"/>
</dbReference>
<proteinExistence type="predicted"/>
<gene>
    <name evidence="2" type="ORF">A2188_00510</name>
</gene>
<evidence type="ECO:0000313" key="2">
    <source>
        <dbReference type="EMBL" id="OGM76981.1"/>
    </source>
</evidence>
<dbReference type="PANTHER" id="PTHR11669">
    <property type="entry name" value="REPLICATION FACTOR C / DNA POLYMERASE III GAMMA-TAU SUBUNIT"/>
    <property type="match status" value="1"/>
</dbReference>
<accession>A0A1F8CL52</accession>
<sequence>MPSVAPKKVYIIDEAHMLTTEASNVLLKTLEEPPDHVVFILATTNREKIIPTILSRVVEVQFSLASIEELVGSLGRIVNGEKLKVADEVLSLIAGAAHGSFRDATKLLEQLVVSNALEPDAAREILLGKNFETYATSLLAAINEKNATLAVEHIEQSMEAGVELKDLMTDIVGKLMARVRGGEREVLGLVDLLMTASVKAKDALLEQVPYEIAIIKWCIEDATPKTSIVAGPPMAENDRWNGLRDKIKKTQIKSGVGLAKNILLE</sequence>
<dbReference type="PANTHER" id="PTHR11669:SF0">
    <property type="entry name" value="PROTEIN STICHEL-LIKE 2"/>
    <property type="match status" value="1"/>
</dbReference>
<dbReference type="Gene3D" id="3.40.50.300">
    <property type="entry name" value="P-loop containing nucleotide triphosphate hydrolases"/>
    <property type="match status" value="1"/>
</dbReference>
<dbReference type="Pfam" id="PF13177">
    <property type="entry name" value="DNA_pol3_delta2"/>
    <property type="match status" value="1"/>
</dbReference>
<dbReference type="Proteomes" id="UP000179241">
    <property type="component" value="Unassembled WGS sequence"/>
</dbReference>
<dbReference type="SUPFAM" id="SSF52540">
    <property type="entry name" value="P-loop containing nucleoside triphosphate hydrolases"/>
    <property type="match status" value="1"/>
</dbReference>
<dbReference type="Pfam" id="PF22608">
    <property type="entry name" value="DNAX_ATPase_lid"/>
    <property type="match status" value="1"/>
</dbReference>
<protein>
    <recommendedName>
        <fullName evidence="1">DNA polymerase III subunit gamma/tau helical lid domain-containing protein</fullName>
    </recommendedName>
</protein>
<dbReference type="InterPro" id="IPR050238">
    <property type="entry name" value="DNA_Rep/Repair_Clamp_Loader"/>
</dbReference>
<dbReference type="InterPro" id="IPR027417">
    <property type="entry name" value="P-loop_NTPase"/>
</dbReference>
<evidence type="ECO:0000259" key="1">
    <source>
        <dbReference type="Pfam" id="PF22608"/>
    </source>
</evidence>
<comment type="caution">
    <text evidence="2">The sequence shown here is derived from an EMBL/GenBank/DDBJ whole genome shotgun (WGS) entry which is preliminary data.</text>
</comment>
<evidence type="ECO:0000313" key="3">
    <source>
        <dbReference type="Proteomes" id="UP000179241"/>
    </source>
</evidence>
<name>A0A1F8CL52_9BACT</name>